<sequence length="172" mass="17572">MTNSLISNIKRRRVAVAVASIAAAGALAVPGVAWAQNAIPSGSPAVVEAGAATDKAQDVFKSACQGKTLSDEEFQKMIADGKISIANSTQATGAQVLSDGESQKLIADGEISQGTTLSDEEFQKMIADGKISIANSTQATAATVLSDEEIQKMIADGKISQGENVAKTVASC</sequence>
<accession>A0ABT6M6L0</accession>
<dbReference type="Proteomes" id="UP001160334">
    <property type="component" value="Unassembled WGS sequence"/>
</dbReference>
<feature type="chain" id="PRO_5047098798" evidence="1">
    <location>
        <begin position="36"/>
        <end position="172"/>
    </location>
</feature>
<evidence type="ECO:0000313" key="3">
    <source>
        <dbReference type="Proteomes" id="UP001160334"/>
    </source>
</evidence>
<gene>
    <name evidence="2" type="ORF">M2280_001158</name>
</gene>
<evidence type="ECO:0000313" key="2">
    <source>
        <dbReference type="EMBL" id="MDH6279949.1"/>
    </source>
</evidence>
<protein>
    <submittedName>
        <fullName evidence="2">16S rRNA U516 pseudouridylate synthase RsuA-like enzyme</fullName>
    </submittedName>
</protein>
<keyword evidence="3" id="KW-1185">Reference proteome</keyword>
<dbReference type="PROSITE" id="PS51318">
    <property type="entry name" value="TAT"/>
    <property type="match status" value="1"/>
</dbReference>
<comment type="caution">
    <text evidence="2">The sequence shown here is derived from an EMBL/GenBank/DDBJ whole genome shotgun (WGS) entry which is preliminary data.</text>
</comment>
<dbReference type="RefSeq" id="WP_280759302.1">
    <property type="nucleotide sequence ID" value="NZ_JARXVC010000002.1"/>
</dbReference>
<keyword evidence="1" id="KW-0732">Signal</keyword>
<reference evidence="2 3" key="1">
    <citation type="submission" date="2023-04" db="EMBL/GenBank/DDBJ databases">
        <title>Forest soil microbial communities from Buena Vista Peninsula, Colon Province, Panama.</title>
        <authorList>
            <person name="Bouskill N."/>
        </authorList>
    </citation>
    <scope>NUCLEOTIDE SEQUENCE [LARGE SCALE GENOMIC DNA]</scope>
    <source>
        <strain evidence="2 3">CFH S0262</strain>
    </source>
</reference>
<name>A0ABT6M6L0_9NOCA</name>
<dbReference type="EMBL" id="JARXVC010000002">
    <property type="protein sequence ID" value="MDH6279949.1"/>
    <property type="molecule type" value="Genomic_DNA"/>
</dbReference>
<dbReference type="InterPro" id="IPR006311">
    <property type="entry name" value="TAT_signal"/>
</dbReference>
<organism evidence="2 3">
    <name type="scientific">Prescottella agglutinans</name>
    <dbReference type="NCBI Taxonomy" id="1644129"/>
    <lineage>
        <taxon>Bacteria</taxon>
        <taxon>Bacillati</taxon>
        <taxon>Actinomycetota</taxon>
        <taxon>Actinomycetes</taxon>
        <taxon>Mycobacteriales</taxon>
        <taxon>Nocardiaceae</taxon>
        <taxon>Prescottella</taxon>
    </lineage>
</organism>
<evidence type="ECO:0000256" key="1">
    <source>
        <dbReference type="SAM" id="SignalP"/>
    </source>
</evidence>
<feature type="signal peptide" evidence="1">
    <location>
        <begin position="1"/>
        <end position="35"/>
    </location>
</feature>
<proteinExistence type="predicted"/>